<name>A0AAE0HFE4_9PEZI</name>
<accession>A0AAE0HFE4</accession>
<evidence type="ECO:0000313" key="3">
    <source>
        <dbReference type="Proteomes" id="UP001278766"/>
    </source>
</evidence>
<evidence type="ECO:0000256" key="1">
    <source>
        <dbReference type="SAM" id="Coils"/>
    </source>
</evidence>
<gene>
    <name evidence="2" type="ORF">B0H64DRAFT_323391</name>
</gene>
<dbReference type="RefSeq" id="XP_062658939.1">
    <property type="nucleotide sequence ID" value="XM_062800608.1"/>
</dbReference>
<reference evidence="2" key="1">
    <citation type="journal article" date="2023" name="Mol. Phylogenet. Evol.">
        <title>Genome-scale phylogeny and comparative genomics of the fungal order Sordariales.</title>
        <authorList>
            <person name="Hensen N."/>
            <person name="Bonometti L."/>
            <person name="Westerberg I."/>
            <person name="Brannstrom I.O."/>
            <person name="Guillou S."/>
            <person name="Cros-Aarteil S."/>
            <person name="Calhoun S."/>
            <person name="Haridas S."/>
            <person name="Kuo A."/>
            <person name="Mondo S."/>
            <person name="Pangilinan J."/>
            <person name="Riley R."/>
            <person name="LaButti K."/>
            <person name="Andreopoulos B."/>
            <person name="Lipzen A."/>
            <person name="Chen C."/>
            <person name="Yan M."/>
            <person name="Daum C."/>
            <person name="Ng V."/>
            <person name="Clum A."/>
            <person name="Steindorff A."/>
            <person name="Ohm R.A."/>
            <person name="Martin F."/>
            <person name="Silar P."/>
            <person name="Natvig D.O."/>
            <person name="Lalanne C."/>
            <person name="Gautier V."/>
            <person name="Ament-Velasquez S.L."/>
            <person name="Kruys A."/>
            <person name="Hutchinson M.I."/>
            <person name="Powell A.J."/>
            <person name="Barry K."/>
            <person name="Miller A.N."/>
            <person name="Grigoriev I.V."/>
            <person name="Debuchy R."/>
            <person name="Gladieux P."/>
            <person name="Hiltunen Thoren M."/>
            <person name="Johannesson H."/>
        </authorList>
    </citation>
    <scope>NUCLEOTIDE SEQUENCE</scope>
    <source>
        <strain evidence="2">CBS 168.71</strain>
    </source>
</reference>
<reference evidence="2" key="2">
    <citation type="submission" date="2023-06" db="EMBL/GenBank/DDBJ databases">
        <authorList>
            <consortium name="Lawrence Berkeley National Laboratory"/>
            <person name="Haridas S."/>
            <person name="Hensen N."/>
            <person name="Bonometti L."/>
            <person name="Westerberg I."/>
            <person name="Brannstrom I.O."/>
            <person name="Guillou S."/>
            <person name="Cros-Aarteil S."/>
            <person name="Calhoun S."/>
            <person name="Kuo A."/>
            <person name="Mondo S."/>
            <person name="Pangilinan J."/>
            <person name="Riley R."/>
            <person name="Labutti K."/>
            <person name="Andreopoulos B."/>
            <person name="Lipzen A."/>
            <person name="Chen C."/>
            <person name="Yanf M."/>
            <person name="Daum C."/>
            <person name="Ng V."/>
            <person name="Clum A."/>
            <person name="Steindorff A."/>
            <person name="Ohm R."/>
            <person name="Martin F."/>
            <person name="Silar P."/>
            <person name="Natvig D."/>
            <person name="Lalanne C."/>
            <person name="Gautier V."/>
            <person name="Ament-Velasquez S.L."/>
            <person name="Kruys A."/>
            <person name="Hutchinson M.I."/>
            <person name="Powell A.J."/>
            <person name="Barry K."/>
            <person name="Miller A.N."/>
            <person name="Grigoriev I.V."/>
            <person name="Debuchy R."/>
            <person name="Gladieux P."/>
            <person name="Thoren M.H."/>
            <person name="Johannesson H."/>
        </authorList>
    </citation>
    <scope>NUCLEOTIDE SEQUENCE</scope>
    <source>
        <strain evidence="2">CBS 168.71</strain>
    </source>
</reference>
<keyword evidence="3" id="KW-1185">Reference proteome</keyword>
<feature type="coiled-coil region" evidence="1">
    <location>
        <begin position="82"/>
        <end position="109"/>
    </location>
</feature>
<dbReference type="Proteomes" id="UP001278766">
    <property type="component" value="Unassembled WGS sequence"/>
</dbReference>
<organism evidence="2 3">
    <name type="scientific">Chaetomium fimeti</name>
    <dbReference type="NCBI Taxonomy" id="1854472"/>
    <lineage>
        <taxon>Eukaryota</taxon>
        <taxon>Fungi</taxon>
        <taxon>Dikarya</taxon>
        <taxon>Ascomycota</taxon>
        <taxon>Pezizomycotina</taxon>
        <taxon>Sordariomycetes</taxon>
        <taxon>Sordariomycetidae</taxon>
        <taxon>Sordariales</taxon>
        <taxon>Chaetomiaceae</taxon>
        <taxon>Chaetomium</taxon>
    </lineage>
</organism>
<evidence type="ECO:0000313" key="2">
    <source>
        <dbReference type="EMBL" id="KAK3295425.1"/>
    </source>
</evidence>
<proteinExistence type="predicted"/>
<dbReference type="AlphaFoldDB" id="A0AAE0HFE4"/>
<comment type="caution">
    <text evidence="2">The sequence shown here is derived from an EMBL/GenBank/DDBJ whole genome shotgun (WGS) entry which is preliminary data.</text>
</comment>
<dbReference type="EMBL" id="JAUEPN010000004">
    <property type="protein sequence ID" value="KAK3295425.1"/>
    <property type="molecule type" value="Genomic_DNA"/>
</dbReference>
<keyword evidence="1" id="KW-0175">Coiled coil</keyword>
<sequence length="174" mass="20041">MSALEVAQDKMADALRAKILHLEAEFRGVGDALRRERSKSWNLTYQCQDLREEVWRLTMHLSHSITVSDWEEDPLVPKTARERALEEKMRELEKRVRELKDKARDRDVKIGNTEGTGRARSKSMGLWTIGYSRNPSQAGRVPVLQPLRVPWARSELFAGTMPLANAIRHPARKQ</sequence>
<protein>
    <submittedName>
        <fullName evidence="2">Uncharacterized protein</fullName>
    </submittedName>
</protein>
<dbReference type="GeneID" id="87837556"/>